<keyword evidence="2" id="KW-0812">Transmembrane</keyword>
<feature type="region of interest" description="Disordered" evidence="1">
    <location>
        <begin position="321"/>
        <end position="397"/>
    </location>
</feature>
<dbReference type="EMBL" id="MU004385">
    <property type="protein sequence ID" value="KAF2653200.1"/>
    <property type="molecule type" value="Genomic_DNA"/>
</dbReference>
<evidence type="ECO:0000313" key="3">
    <source>
        <dbReference type="EMBL" id="KAF2653200.1"/>
    </source>
</evidence>
<evidence type="ECO:0000313" key="4">
    <source>
        <dbReference type="Proteomes" id="UP000799324"/>
    </source>
</evidence>
<sequence>MAELIGVLGGLLGFVSVTLSNIGDLGDFYRTVVSLSPYTGIRKEIFLSAFFPAALDVMERVERYVLAGDDQAVIGFFKAHTASFTMIGVAGAIIAQVAITALSLDGLAESHWTAEAFFVVSLVTGSLSVFFSCALMPAFHGLHTADDIKDFLTKPIDKSLKKKSRAKLLRNISDLLDTVERVQNPTKEQLDAVRDLINTFRWQAPSTFSAIMLVVPMNLLKISLNAFFVGLGIYFGKAYTNNLTPSYKSGSLGILIIFVVVSTLSISMYYIPEGFKTLEYAPLARYDRLRRLRVSHEATNARNELGGQVDGLATLLQAQAPPVRVSQSGRSVDGAEQAGHGSTRSTSAAIHPVPHEQQAQQPEAASQNEGFLVSEPTRSSSVPRRAPSPPQFSHADSSMADGAILAALAEFIRCQEGTLSASRRLQRAFEESSAT</sequence>
<name>A0A6A6T085_9PLEO</name>
<feature type="transmembrane region" description="Helical" evidence="2">
    <location>
        <begin position="116"/>
        <end position="139"/>
    </location>
</feature>
<feature type="transmembrane region" description="Helical" evidence="2">
    <location>
        <begin position="252"/>
        <end position="271"/>
    </location>
</feature>
<organism evidence="3 4">
    <name type="scientific">Lophiostoma macrostomum CBS 122681</name>
    <dbReference type="NCBI Taxonomy" id="1314788"/>
    <lineage>
        <taxon>Eukaryota</taxon>
        <taxon>Fungi</taxon>
        <taxon>Dikarya</taxon>
        <taxon>Ascomycota</taxon>
        <taxon>Pezizomycotina</taxon>
        <taxon>Dothideomycetes</taxon>
        <taxon>Pleosporomycetidae</taxon>
        <taxon>Pleosporales</taxon>
        <taxon>Lophiostomataceae</taxon>
        <taxon>Lophiostoma</taxon>
    </lineage>
</organism>
<reference evidence="3" key="1">
    <citation type="journal article" date="2020" name="Stud. Mycol.">
        <title>101 Dothideomycetes genomes: a test case for predicting lifestyles and emergence of pathogens.</title>
        <authorList>
            <person name="Haridas S."/>
            <person name="Albert R."/>
            <person name="Binder M."/>
            <person name="Bloem J."/>
            <person name="Labutti K."/>
            <person name="Salamov A."/>
            <person name="Andreopoulos B."/>
            <person name="Baker S."/>
            <person name="Barry K."/>
            <person name="Bills G."/>
            <person name="Bluhm B."/>
            <person name="Cannon C."/>
            <person name="Castanera R."/>
            <person name="Culley D."/>
            <person name="Daum C."/>
            <person name="Ezra D."/>
            <person name="Gonzalez J."/>
            <person name="Henrissat B."/>
            <person name="Kuo A."/>
            <person name="Liang C."/>
            <person name="Lipzen A."/>
            <person name="Lutzoni F."/>
            <person name="Magnuson J."/>
            <person name="Mondo S."/>
            <person name="Nolan M."/>
            <person name="Ohm R."/>
            <person name="Pangilinan J."/>
            <person name="Park H.-J."/>
            <person name="Ramirez L."/>
            <person name="Alfaro M."/>
            <person name="Sun H."/>
            <person name="Tritt A."/>
            <person name="Yoshinaga Y."/>
            <person name="Zwiers L.-H."/>
            <person name="Turgeon B."/>
            <person name="Goodwin S."/>
            <person name="Spatafora J."/>
            <person name="Crous P."/>
            <person name="Grigoriev I."/>
        </authorList>
    </citation>
    <scope>NUCLEOTIDE SEQUENCE</scope>
    <source>
        <strain evidence="3">CBS 122681</strain>
    </source>
</reference>
<gene>
    <name evidence="3" type="ORF">K491DRAFT_718241</name>
</gene>
<dbReference type="Proteomes" id="UP000799324">
    <property type="component" value="Unassembled WGS sequence"/>
</dbReference>
<evidence type="ECO:0000256" key="1">
    <source>
        <dbReference type="SAM" id="MobiDB-lite"/>
    </source>
</evidence>
<accession>A0A6A6T085</accession>
<protein>
    <submittedName>
        <fullName evidence="3">Uncharacterized protein</fullName>
    </submittedName>
</protein>
<feature type="transmembrane region" description="Helical" evidence="2">
    <location>
        <begin position="222"/>
        <end position="240"/>
    </location>
</feature>
<dbReference type="AlphaFoldDB" id="A0A6A6T085"/>
<evidence type="ECO:0000256" key="2">
    <source>
        <dbReference type="SAM" id="Phobius"/>
    </source>
</evidence>
<proteinExistence type="predicted"/>
<dbReference type="OrthoDB" id="4941332at2759"/>
<keyword evidence="2" id="KW-1133">Transmembrane helix</keyword>
<keyword evidence="4" id="KW-1185">Reference proteome</keyword>
<feature type="compositionally biased region" description="Low complexity" evidence="1">
    <location>
        <begin position="356"/>
        <end position="369"/>
    </location>
</feature>
<keyword evidence="2" id="KW-0472">Membrane</keyword>
<feature type="transmembrane region" description="Helical" evidence="2">
    <location>
        <begin position="84"/>
        <end position="104"/>
    </location>
</feature>